<dbReference type="Pfam" id="PF04325">
    <property type="entry name" value="DUF465"/>
    <property type="match status" value="1"/>
</dbReference>
<dbReference type="InterPro" id="IPR007420">
    <property type="entry name" value="DUF465"/>
</dbReference>
<dbReference type="OrthoDB" id="7392037at2"/>
<gene>
    <name evidence="1" type="ORF">FMM06_07815</name>
</gene>
<sequence length="58" mass="6683">MHVDLIKRLRTIHVRLDHDLRAEIARRYPDQARVNALKKLKLSIKDRLNAVGPNTATA</sequence>
<comment type="caution">
    <text evidence="1">The sequence shown here is derived from an EMBL/GenBank/DDBJ whole genome shotgun (WGS) entry which is preliminary data.</text>
</comment>
<evidence type="ECO:0000313" key="1">
    <source>
        <dbReference type="EMBL" id="TRW18010.1"/>
    </source>
</evidence>
<dbReference type="Gene3D" id="6.10.280.50">
    <property type="match status" value="1"/>
</dbReference>
<evidence type="ECO:0000313" key="2">
    <source>
        <dbReference type="Proteomes" id="UP000317894"/>
    </source>
</evidence>
<dbReference type="AlphaFoldDB" id="A0A552UIJ2"/>
<proteinExistence type="predicted"/>
<reference evidence="1 2" key="1">
    <citation type="submission" date="2019-07" db="EMBL/GenBank/DDBJ databases">
        <title>Novel species isolated from glacier.</title>
        <authorList>
            <person name="Liu Q."/>
            <person name="Xin Y.-H."/>
        </authorList>
    </citation>
    <scope>NUCLEOTIDE SEQUENCE [LARGE SCALE GENOMIC DNA]</scope>
    <source>
        <strain evidence="1 2">LB1R16</strain>
    </source>
</reference>
<keyword evidence="2" id="KW-1185">Reference proteome</keyword>
<dbReference type="InterPro" id="IPR038444">
    <property type="entry name" value="DUF465_sf"/>
</dbReference>
<organism evidence="1 2">
    <name type="scientific">Glacieibacterium frigidum</name>
    <dbReference type="NCBI Taxonomy" id="2593303"/>
    <lineage>
        <taxon>Bacteria</taxon>
        <taxon>Pseudomonadati</taxon>
        <taxon>Pseudomonadota</taxon>
        <taxon>Alphaproteobacteria</taxon>
        <taxon>Sphingomonadales</taxon>
        <taxon>Sphingosinicellaceae</taxon>
        <taxon>Glacieibacterium</taxon>
    </lineage>
</organism>
<dbReference type="RefSeq" id="WP_144236704.1">
    <property type="nucleotide sequence ID" value="NZ_VJWA01000001.1"/>
</dbReference>
<name>A0A552UIJ2_9SPHN</name>
<dbReference type="EMBL" id="VJWA01000001">
    <property type="protein sequence ID" value="TRW18010.1"/>
    <property type="molecule type" value="Genomic_DNA"/>
</dbReference>
<protein>
    <submittedName>
        <fullName evidence="1">DUF465 domain-containing protein</fullName>
    </submittedName>
</protein>
<dbReference type="Proteomes" id="UP000317894">
    <property type="component" value="Unassembled WGS sequence"/>
</dbReference>
<accession>A0A552UIJ2</accession>